<feature type="region of interest" description="Disordered" evidence="2">
    <location>
        <begin position="424"/>
        <end position="575"/>
    </location>
</feature>
<feature type="coiled-coil region" evidence="1">
    <location>
        <begin position="147"/>
        <end position="194"/>
    </location>
</feature>
<evidence type="ECO:0000313" key="5">
    <source>
        <dbReference type="WBParaSite" id="HPBE_0000471101-mRNA-1"/>
    </source>
</evidence>
<feature type="compositionally biased region" description="Basic and acidic residues" evidence="2">
    <location>
        <begin position="717"/>
        <end position="746"/>
    </location>
</feature>
<proteinExistence type="predicted"/>
<reference evidence="3 4" key="1">
    <citation type="submission" date="2018-11" db="EMBL/GenBank/DDBJ databases">
        <authorList>
            <consortium name="Pathogen Informatics"/>
        </authorList>
    </citation>
    <scope>NUCLEOTIDE SEQUENCE [LARGE SCALE GENOMIC DNA]</scope>
</reference>
<feature type="compositionally biased region" description="Acidic residues" evidence="2">
    <location>
        <begin position="459"/>
        <end position="472"/>
    </location>
</feature>
<organism evidence="4 5">
    <name type="scientific">Heligmosomoides polygyrus</name>
    <name type="common">Parasitic roundworm</name>
    <dbReference type="NCBI Taxonomy" id="6339"/>
    <lineage>
        <taxon>Eukaryota</taxon>
        <taxon>Metazoa</taxon>
        <taxon>Ecdysozoa</taxon>
        <taxon>Nematoda</taxon>
        <taxon>Chromadorea</taxon>
        <taxon>Rhabditida</taxon>
        <taxon>Rhabditina</taxon>
        <taxon>Rhabditomorpha</taxon>
        <taxon>Strongyloidea</taxon>
        <taxon>Heligmosomidae</taxon>
        <taxon>Heligmosomoides</taxon>
    </lineage>
</organism>
<keyword evidence="4" id="KW-1185">Reference proteome</keyword>
<gene>
    <name evidence="3" type="ORF">HPBE_LOCUS4712</name>
</gene>
<dbReference type="WBParaSite" id="HPBE_0000471101-mRNA-1">
    <property type="protein sequence ID" value="HPBE_0000471101-mRNA-1"/>
    <property type="gene ID" value="HPBE_0000471101"/>
</dbReference>
<evidence type="ECO:0000256" key="1">
    <source>
        <dbReference type="SAM" id="Coils"/>
    </source>
</evidence>
<dbReference type="Proteomes" id="UP000050761">
    <property type="component" value="Unassembled WGS sequence"/>
</dbReference>
<keyword evidence="1" id="KW-0175">Coiled coil</keyword>
<feature type="compositionally biased region" description="Basic and acidic residues" evidence="2">
    <location>
        <begin position="504"/>
        <end position="565"/>
    </location>
</feature>
<protein>
    <submittedName>
        <fullName evidence="5">Titin</fullName>
    </submittedName>
</protein>
<evidence type="ECO:0000313" key="3">
    <source>
        <dbReference type="EMBL" id="VDO62162.1"/>
    </source>
</evidence>
<feature type="compositionally biased region" description="Basic residues" evidence="2">
    <location>
        <begin position="437"/>
        <end position="448"/>
    </location>
</feature>
<feature type="region of interest" description="Disordered" evidence="2">
    <location>
        <begin position="828"/>
        <end position="851"/>
    </location>
</feature>
<reference evidence="5" key="2">
    <citation type="submission" date="2019-09" db="UniProtKB">
        <authorList>
            <consortium name="WormBaseParasite"/>
        </authorList>
    </citation>
    <scope>IDENTIFICATION</scope>
</reference>
<dbReference type="EMBL" id="UZAH01025354">
    <property type="protein sequence ID" value="VDO62162.1"/>
    <property type="molecule type" value="Genomic_DNA"/>
</dbReference>
<name>A0A183FEC2_HELPZ</name>
<feature type="compositionally biased region" description="Basic and acidic residues" evidence="2">
    <location>
        <begin position="484"/>
        <end position="493"/>
    </location>
</feature>
<evidence type="ECO:0000313" key="4">
    <source>
        <dbReference type="Proteomes" id="UP000050761"/>
    </source>
</evidence>
<feature type="region of interest" description="Disordered" evidence="2">
    <location>
        <begin position="709"/>
        <end position="746"/>
    </location>
</feature>
<feature type="compositionally biased region" description="Basic and acidic residues" evidence="2">
    <location>
        <begin position="764"/>
        <end position="776"/>
    </location>
</feature>
<accession>A0A3P8AR91</accession>
<evidence type="ECO:0000256" key="2">
    <source>
        <dbReference type="SAM" id="MobiDB-lite"/>
    </source>
</evidence>
<dbReference type="AlphaFoldDB" id="A0A183FEC2"/>
<sequence length="851" mass="98345">MHLKCLFQFDEDVDEIVDQIMEEIVERGPVVPPTGPVKEPTVAQKKLACKFRKSCYETGTKPTIDSGLVKFFARLVPKWPSEEPVVVEKHDISTPYNPEADLVDQKMRCKYRTSCYIERGIPIDEKAEAKKKAVISQKSVPLKKGKKKTLKEIAAHTIKKMQEAEQRAAERPVIKIVERRLNAAEEKRNEKLNCKYRKSCYETGEKPVIESAWALPLPMKIFSTESAEKVAKEINYEELEELEKKVYCKYRKSCYETGVKPEIEPEIFIRTFADLTTLHEQVETRKLTLKEKCKYRKSCYETGIVPEINPKLEAAIHKDVSSVIPTNAADLRLLCKYRKSCYEEVYNSATVDTIKFIRKRRQIEKEVRRRKARRAKLHRRLRGELKLGSYRSHRRIADKKHADAEDQPVLEEPFFRSIQEEVVEEEQQVESTPSKNSKARKSKQSKKAAAKEEVVIEPIVEEAAIEAEDEEPPQVKKLRKVKKVKPEEPRVEKPVTGARLKKKREPEQKPEEEKEKLKKKKKEPEPKPDEEEKRDEEPLKLKKKKKEPEAEPEPKQGEEEHEEKAVPQNSKPITKRFDKAAEAMKKMIDDMHHQQEIQQHKEFCKYRKSCYESGKRPEIDQSIHHLLEKFSEHVDRELSKEQEVVRPKTEADKKLECKYRKSCYETGILPDIKAYLEPSEDKPIVFKAGVSKQLQCKYRKSCYVEAGLSTPQDVGDTEQKRTPGAKKISEHVKVSSDAWKDDAAGDRKLLRPEQAVAAGAAVRSSDKEKVDGECKPGQKSCYSSAEPRELNEDEAGTMARTGLNRYRETGWCNQYYYSCREILGLPPKERAPIGPNGKRLCRKKKPLDSFS</sequence>
<accession>A0A183FEC2</accession>
<feature type="region of interest" description="Disordered" evidence="2">
    <location>
        <begin position="758"/>
        <end position="796"/>
    </location>
</feature>
<dbReference type="OrthoDB" id="5841829at2759"/>